<keyword evidence="1" id="KW-0812">Transmembrane</keyword>
<keyword evidence="1" id="KW-1133">Transmembrane helix</keyword>
<reference evidence="2" key="1">
    <citation type="submission" date="2022-04" db="EMBL/GenBank/DDBJ databases">
        <title>Halocatena sp. nov., isolated from a salt lake.</title>
        <authorList>
            <person name="Cui H.-L."/>
        </authorList>
    </citation>
    <scope>NUCLEOTIDE SEQUENCE</scope>
    <source>
        <strain evidence="2">AD-1</strain>
        <plasmid evidence="2">unnamed3</plasmid>
    </source>
</reference>
<accession>A0A8U0A7U1</accession>
<keyword evidence="3" id="KW-1185">Reference proteome</keyword>
<protein>
    <submittedName>
        <fullName evidence="2">Uncharacterized protein</fullName>
    </submittedName>
</protein>
<gene>
    <name evidence="2" type="ORF">MW046_17595</name>
</gene>
<dbReference type="AlphaFoldDB" id="A0A8U0A7U1"/>
<dbReference type="KEGG" id="haad:MW046_17595"/>
<dbReference type="GeneID" id="71929900"/>
<evidence type="ECO:0000313" key="3">
    <source>
        <dbReference type="Proteomes" id="UP000831768"/>
    </source>
</evidence>
<dbReference type="EMBL" id="CP096022">
    <property type="protein sequence ID" value="UPM45172.1"/>
    <property type="molecule type" value="Genomic_DNA"/>
</dbReference>
<dbReference type="RefSeq" id="WP_247995826.1">
    <property type="nucleotide sequence ID" value="NZ_CP096022.1"/>
</dbReference>
<keyword evidence="2" id="KW-0614">Plasmid</keyword>
<proteinExistence type="predicted"/>
<feature type="transmembrane region" description="Helical" evidence="1">
    <location>
        <begin position="17"/>
        <end position="36"/>
    </location>
</feature>
<name>A0A8U0A7U1_9EURY</name>
<sequence length="138" mass="14758">MDPSQRLAQNLISESKAYGYTLVIWGAGGLLIHRFGSPNIIQVGLYIGGALTAMIGLTMAAFGQVFIEQQPTDDQLIVASMVHLAATGGNLLVSYVLVVGAKRFGLSPDGAFFLVGFQTTLLYNVFLLIEHSAARVLE</sequence>
<dbReference type="Proteomes" id="UP000831768">
    <property type="component" value="Plasmid unnamed3"/>
</dbReference>
<evidence type="ECO:0000256" key="1">
    <source>
        <dbReference type="SAM" id="Phobius"/>
    </source>
</evidence>
<feature type="transmembrane region" description="Helical" evidence="1">
    <location>
        <begin position="110"/>
        <end position="129"/>
    </location>
</feature>
<keyword evidence="1" id="KW-0472">Membrane</keyword>
<organism evidence="2 3">
    <name type="scientific">Halocatena salina</name>
    <dbReference type="NCBI Taxonomy" id="2934340"/>
    <lineage>
        <taxon>Archaea</taxon>
        <taxon>Methanobacteriati</taxon>
        <taxon>Methanobacteriota</taxon>
        <taxon>Stenosarchaea group</taxon>
        <taxon>Halobacteria</taxon>
        <taxon>Halobacteriales</taxon>
        <taxon>Natronomonadaceae</taxon>
        <taxon>Halocatena</taxon>
    </lineage>
</organism>
<feature type="transmembrane region" description="Helical" evidence="1">
    <location>
        <begin position="43"/>
        <end position="65"/>
    </location>
</feature>
<geneLocation type="plasmid" evidence="2 3">
    <name>unnamed3</name>
</geneLocation>
<evidence type="ECO:0000313" key="2">
    <source>
        <dbReference type="EMBL" id="UPM45172.1"/>
    </source>
</evidence>
<feature type="transmembrane region" description="Helical" evidence="1">
    <location>
        <begin position="77"/>
        <end position="98"/>
    </location>
</feature>